<feature type="non-terminal residue" evidence="3">
    <location>
        <position position="1"/>
    </location>
</feature>
<dbReference type="InterPro" id="IPR045338">
    <property type="entry name" value="DUF6535"/>
</dbReference>
<dbReference type="AlphaFoldDB" id="A0A9P6H4Q9"/>
<evidence type="ECO:0000259" key="2">
    <source>
        <dbReference type="Pfam" id="PF20153"/>
    </source>
</evidence>
<evidence type="ECO:0000313" key="3">
    <source>
        <dbReference type="EMBL" id="KAF9779229.1"/>
    </source>
</evidence>
<evidence type="ECO:0000313" key="4">
    <source>
        <dbReference type="Proteomes" id="UP000736335"/>
    </source>
</evidence>
<dbReference type="OrthoDB" id="3235960at2759"/>
<feature type="transmembrane region" description="Helical" evidence="1">
    <location>
        <begin position="128"/>
        <end position="151"/>
    </location>
</feature>
<reference evidence="3" key="2">
    <citation type="submission" date="2020-11" db="EMBL/GenBank/DDBJ databases">
        <authorList>
            <consortium name="DOE Joint Genome Institute"/>
            <person name="Kuo A."/>
            <person name="Miyauchi S."/>
            <person name="Kiss E."/>
            <person name="Drula E."/>
            <person name="Kohler A."/>
            <person name="Sanchez-Garcia M."/>
            <person name="Andreopoulos B."/>
            <person name="Barry K.W."/>
            <person name="Bonito G."/>
            <person name="Buee M."/>
            <person name="Carver A."/>
            <person name="Chen C."/>
            <person name="Cichocki N."/>
            <person name="Clum A."/>
            <person name="Culley D."/>
            <person name="Crous P.W."/>
            <person name="Fauchery L."/>
            <person name="Girlanda M."/>
            <person name="Hayes R."/>
            <person name="Keri Z."/>
            <person name="Labutti K."/>
            <person name="Lipzen A."/>
            <person name="Lombard V."/>
            <person name="Magnuson J."/>
            <person name="Maillard F."/>
            <person name="Morin E."/>
            <person name="Murat C."/>
            <person name="Nolan M."/>
            <person name="Ohm R."/>
            <person name="Pangilinan J."/>
            <person name="Pereira M."/>
            <person name="Perotto S."/>
            <person name="Peter M."/>
            <person name="Riley R."/>
            <person name="Sitrit Y."/>
            <person name="Stielow B."/>
            <person name="Szollosi G."/>
            <person name="Zifcakova L."/>
            <person name="Stursova M."/>
            <person name="Spatafora J.W."/>
            <person name="Tedersoo L."/>
            <person name="Vaario L.-M."/>
            <person name="Yamada A."/>
            <person name="Yan M."/>
            <person name="Wang P."/>
            <person name="Xu J."/>
            <person name="Bruns T."/>
            <person name="Baldrian P."/>
            <person name="Vilgalys R."/>
            <person name="Henrissat B."/>
            <person name="Grigoriev I.V."/>
            <person name="Hibbett D."/>
            <person name="Nagy L.G."/>
            <person name="Martin F.M."/>
        </authorList>
    </citation>
    <scope>NUCLEOTIDE SEQUENCE</scope>
    <source>
        <strain evidence="3">UH-Tt-Lm1</strain>
    </source>
</reference>
<name>A0A9P6H4Q9_9AGAM</name>
<evidence type="ECO:0000256" key="1">
    <source>
        <dbReference type="SAM" id="Phobius"/>
    </source>
</evidence>
<proteinExistence type="predicted"/>
<keyword evidence="1" id="KW-0812">Transmembrane</keyword>
<comment type="caution">
    <text evidence="3">The sequence shown here is derived from an EMBL/GenBank/DDBJ whole genome shotgun (WGS) entry which is preliminary data.</text>
</comment>
<feature type="domain" description="DUF6535" evidence="2">
    <location>
        <begin position="41"/>
        <end position="212"/>
    </location>
</feature>
<dbReference type="Proteomes" id="UP000736335">
    <property type="component" value="Unassembled WGS sequence"/>
</dbReference>
<keyword evidence="4" id="KW-1185">Reference proteome</keyword>
<gene>
    <name evidence="3" type="ORF">BJ322DRAFT_1013612</name>
</gene>
<sequence length="254" mass="28194">MFDAPHHQYCWPLRKCSFQDALRAFFQPIKSDDPRLDFYTIYKREATDYDVDYVKKYDEDLNTTLIFAGLFSAVSSAFVIDIYSKLQPDPNDQTVALLRAILLTLNSSAIPNEVPTVPTAPENPPGEIVTATALLFASLLISLLAAFIAMLGKQWLNRYLRHAGGSTIERCGDRQLKCDGLRKWPFHIFIESLPVMLQAALLLLACGLCRYMASINIPIAAVLIGLTSLGVLFYVGIIVTGAYSYACPFQTPAS</sequence>
<accession>A0A9P6H4Q9</accession>
<keyword evidence="1" id="KW-0472">Membrane</keyword>
<feature type="transmembrane region" description="Helical" evidence="1">
    <location>
        <begin position="219"/>
        <end position="246"/>
    </location>
</feature>
<dbReference type="EMBL" id="WIUZ02000020">
    <property type="protein sequence ID" value="KAF9779229.1"/>
    <property type="molecule type" value="Genomic_DNA"/>
</dbReference>
<organism evidence="3 4">
    <name type="scientific">Thelephora terrestris</name>
    <dbReference type="NCBI Taxonomy" id="56493"/>
    <lineage>
        <taxon>Eukaryota</taxon>
        <taxon>Fungi</taxon>
        <taxon>Dikarya</taxon>
        <taxon>Basidiomycota</taxon>
        <taxon>Agaricomycotina</taxon>
        <taxon>Agaricomycetes</taxon>
        <taxon>Thelephorales</taxon>
        <taxon>Thelephoraceae</taxon>
        <taxon>Thelephora</taxon>
    </lineage>
</organism>
<dbReference type="Pfam" id="PF20153">
    <property type="entry name" value="DUF6535"/>
    <property type="match status" value="1"/>
</dbReference>
<protein>
    <recommendedName>
        <fullName evidence="2">DUF6535 domain-containing protein</fullName>
    </recommendedName>
</protein>
<reference evidence="3" key="1">
    <citation type="journal article" date="2020" name="Nat. Commun.">
        <title>Large-scale genome sequencing of mycorrhizal fungi provides insights into the early evolution of symbiotic traits.</title>
        <authorList>
            <person name="Miyauchi S."/>
            <person name="Kiss E."/>
            <person name="Kuo A."/>
            <person name="Drula E."/>
            <person name="Kohler A."/>
            <person name="Sanchez-Garcia M."/>
            <person name="Morin E."/>
            <person name="Andreopoulos B."/>
            <person name="Barry K.W."/>
            <person name="Bonito G."/>
            <person name="Buee M."/>
            <person name="Carver A."/>
            <person name="Chen C."/>
            <person name="Cichocki N."/>
            <person name="Clum A."/>
            <person name="Culley D."/>
            <person name="Crous P.W."/>
            <person name="Fauchery L."/>
            <person name="Girlanda M."/>
            <person name="Hayes R.D."/>
            <person name="Keri Z."/>
            <person name="LaButti K."/>
            <person name="Lipzen A."/>
            <person name="Lombard V."/>
            <person name="Magnuson J."/>
            <person name="Maillard F."/>
            <person name="Murat C."/>
            <person name="Nolan M."/>
            <person name="Ohm R.A."/>
            <person name="Pangilinan J."/>
            <person name="Pereira M.F."/>
            <person name="Perotto S."/>
            <person name="Peter M."/>
            <person name="Pfister S."/>
            <person name="Riley R."/>
            <person name="Sitrit Y."/>
            <person name="Stielow J.B."/>
            <person name="Szollosi G."/>
            <person name="Zifcakova L."/>
            <person name="Stursova M."/>
            <person name="Spatafora J.W."/>
            <person name="Tedersoo L."/>
            <person name="Vaario L.M."/>
            <person name="Yamada A."/>
            <person name="Yan M."/>
            <person name="Wang P."/>
            <person name="Xu J."/>
            <person name="Bruns T."/>
            <person name="Baldrian P."/>
            <person name="Vilgalys R."/>
            <person name="Dunand C."/>
            <person name="Henrissat B."/>
            <person name="Grigoriev I.V."/>
            <person name="Hibbett D."/>
            <person name="Nagy L.G."/>
            <person name="Martin F.M."/>
        </authorList>
    </citation>
    <scope>NUCLEOTIDE SEQUENCE</scope>
    <source>
        <strain evidence="3">UH-Tt-Lm1</strain>
    </source>
</reference>
<keyword evidence="1" id="KW-1133">Transmembrane helix</keyword>
<feature type="transmembrane region" description="Helical" evidence="1">
    <location>
        <begin position="65"/>
        <end position="83"/>
    </location>
</feature>